<keyword evidence="3 7" id="KW-0479">Metal-binding</keyword>
<dbReference type="PROSITE" id="PS00086">
    <property type="entry name" value="CYTOCHROME_P450"/>
    <property type="match status" value="1"/>
</dbReference>
<evidence type="ECO:0000256" key="6">
    <source>
        <dbReference type="ARBA" id="ARBA00023033"/>
    </source>
</evidence>
<sequence length="405" mass="44999">MTDVFRGPEAETEAEEFPLPPPGCVGPPVEYRRMRAECPVAQVRLPFDATGWFVTRYDDVRDLLADRRLVRPPVDGWPARPEGADADGEPLLVTMMELDGPDHLALRAAVSEAFSPREIRRRRPAIRRQAESILDEFAGGGRAGDLVTGFAEPFPLLVVCELAGLPYAERHDFLAPADAALGALIAQDERARVAAWLHEYMLEILERKRREPGDDVLSDLVRRRDAGELSTRSVVAFGLSMLVAGYRTTTMFLANAVHQLLSRPAEFARLRDDRTLLPRAVEELLRFLPVMNGPVILLATEDIQVRGRHIRAGEAVIPVIASANLDETVFERADVLDLGRTDNPHVAFGRGVHNCFGAHLARAELEVGLEALLDRFPGLRLSDRELPRWDDDSPAKSPLSLPVEW</sequence>
<keyword evidence="4 7" id="KW-0560">Oxidoreductase</keyword>
<dbReference type="Gene3D" id="1.10.630.10">
    <property type="entry name" value="Cytochrome P450"/>
    <property type="match status" value="1"/>
</dbReference>
<dbReference type="InterPro" id="IPR036396">
    <property type="entry name" value="Cyt_P450_sf"/>
</dbReference>
<dbReference type="PANTHER" id="PTHR46696:SF1">
    <property type="entry name" value="CYTOCHROME P450 YJIB-RELATED"/>
    <property type="match status" value="1"/>
</dbReference>
<dbReference type="PRINTS" id="PR00359">
    <property type="entry name" value="BP450"/>
</dbReference>
<reference evidence="9 10" key="1">
    <citation type="submission" date="2019-06" db="EMBL/GenBank/DDBJ databases">
        <title>Whole genome shotgun sequence of Streptomyces cacaoi subsp. cacaoi NBRC 12748.</title>
        <authorList>
            <person name="Hosoyama A."/>
            <person name="Uohara A."/>
            <person name="Ohji S."/>
            <person name="Ichikawa N."/>
        </authorList>
    </citation>
    <scope>NUCLEOTIDE SEQUENCE [LARGE SCALE GENOMIC DNA]</scope>
    <source>
        <strain evidence="9 10">NBRC 12748</strain>
    </source>
</reference>
<dbReference type="PRINTS" id="PR00385">
    <property type="entry name" value="P450"/>
</dbReference>
<dbReference type="GO" id="GO:0020037">
    <property type="term" value="F:heme binding"/>
    <property type="evidence" value="ECO:0007669"/>
    <property type="project" value="InterPro"/>
</dbReference>
<comment type="caution">
    <text evidence="9">The sequence shown here is derived from an EMBL/GenBank/DDBJ whole genome shotgun (WGS) entry which is preliminary data.</text>
</comment>
<keyword evidence="10" id="KW-1185">Reference proteome</keyword>
<evidence type="ECO:0000313" key="10">
    <source>
        <dbReference type="Proteomes" id="UP000319210"/>
    </source>
</evidence>
<protein>
    <submittedName>
        <fullName evidence="9">Cytochrome P450</fullName>
    </submittedName>
</protein>
<dbReference type="InterPro" id="IPR001128">
    <property type="entry name" value="Cyt_P450"/>
</dbReference>
<evidence type="ECO:0000256" key="1">
    <source>
        <dbReference type="ARBA" id="ARBA00010617"/>
    </source>
</evidence>
<gene>
    <name evidence="9" type="ORF">SCA03_64250</name>
</gene>
<evidence type="ECO:0000313" key="9">
    <source>
        <dbReference type="EMBL" id="GEB53874.1"/>
    </source>
</evidence>
<dbReference type="SUPFAM" id="SSF48264">
    <property type="entry name" value="Cytochrome P450"/>
    <property type="match status" value="1"/>
</dbReference>
<dbReference type="InterPro" id="IPR002397">
    <property type="entry name" value="Cyt_P450_B"/>
</dbReference>
<dbReference type="RefSeq" id="WP_230989046.1">
    <property type="nucleotide sequence ID" value="NZ_BJMM01000068.1"/>
</dbReference>
<evidence type="ECO:0000256" key="3">
    <source>
        <dbReference type="ARBA" id="ARBA00022723"/>
    </source>
</evidence>
<dbReference type="Pfam" id="PF00067">
    <property type="entry name" value="p450"/>
    <property type="match status" value="1"/>
</dbReference>
<dbReference type="GO" id="GO:0004497">
    <property type="term" value="F:monooxygenase activity"/>
    <property type="evidence" value="ECO:0007669"/>
    <property type="project" value="UniProtKB-KW"/>
</dbReference>
<evidence type="ECO:0000256" key="8">
    <source>
        <dbReference type="SAM" id="MobiDB-lite"/>
    </source>
</evidence>
<dbReference type="InterPro" id="IPR017972">
    <property type="entry name" value="Cyt_P450_CS"/>
</dbReference>
<keyword evidence="6 7" id="KW-0503">Monooxygenase</keyword>
<dbReference type="GO" id="GO:0005506">
    <property type="term" value="F:iron ion binding"/>
    <property type="evidence" value="ECO:0007669"/>
    <property type="project" value="InterPro"/>
</dbReference>
<evidence type="ECO:0000256" key="7">
    <source>
        <dbReference type="RuleBase" id="RU000461"/>
    </source>
</evidence>
<evidence type="ECO:0000256" key="2">
    <source>
        <dbReference type="ARBA" id="ARBA00022617"/>
    </source>
</evidence>
<dbReference type="GO" id="GO:0016705">
    <property type="term" value="F:oxidoreductase activity, acting on paired donors, with incorporation or reduction of molecular oxygen"/>
    <property type="evidence" value="ECO:0007669"/>
    <property type="project" value="InterPro"/>
</dbReference>
<evidence type="ECO:0000256" key="5">
    <source>
        <dbReference type="ARBA" id="ARBA00023004"/>
    </source>
</evidence>
<keyword evidence="2 7" id="KW-0349">Heme</keyword>
<dbReference type="EMBL" id="BJMM01000068">
    <property type="protein sequence ID" value="GEB53874.1"/>
    <property type="molecule type" value="Genomic_DNA"/>
</dbReference>
<dbReference type="FunFam" id="1.10.630.10:FF:000018">
    <property type="entry name" value="Cytochrome P450 monooxygenase"/>
    <property type="match status" value="1"/>
</dbReference>
<proteinExistence type="inferred from homology"/>
<accession>A0A4Y3R8J5</accession>
<name>A0A4Y3R8J5_STRCI</name>
<dbReference type="PANTHER" id="PTHR46696">
    <property type="entry name" value="P450, PUTATIVE (EUROFUNG)-RELATED"/>
    <property type="match status" value="1"/>
</dbReference>
<dbReference type="AlphaFoldDB" id="A0A4Y3R8J5"/>
<evidence type="ECO:0000256" key="4">
    <source>
        <dbReference type="ARBA" id="ARBA00023002"/>
    </source>
</evidence>
<comment type="similarity">
    <text evidence="1 7">Belongs to the cytochrome P450 family.</text>
</comment>
<feature type="region of interest" description="Disordered" evidence="8">
    <location>
        <begin position="1"/>
        <end position="22"/>
    </location>
</feature>
<organism evidence="9 10">
    <name type="scientific">Streptomyces cacaoi</name>
    <dbReference type="NCBI Taxonomy" id="1898"/>
    <lineage>
        <taxon>Bacteria</taxon>
        <taxon>Bacillati</taxon>
        <taxon>Actinomycetota</taxon>
        <taxon>Actinomycetes</taxon>
        <taxon>Kitasatosporales</taxon>
        <taxon>Streptomycetaceae</taxon>
        <taxon>Streptomyces</taxon>
    </lineage>
</organism>
<dbReference type="Proteomes" id="UP000319210">
    <property type="component" value="Unassembled WGS sequence"/>
</dbReference>
<keyword evidence="5 7" id="KW-0408">Iron</keyword>